<gene>
    <name evidence="3" type="ORF">JHD44_11170</name>
</gene>
<proteinExistence type="predicted"/>
<feature type="transmembrane region" description="Helical" evidence="1">
    <location>
        <begin position="32"/>
        <end position="52"/>
    </location>
</feature>
<dbReference type="PANTHER" id="PTHR42709:SF4">
    <property type="entry name" value="INNER MEMBRANE PROTEIN YQAA"/>
    <property type="match status" value="1"/>
</dbReference>
<evidence type="ECO:0000313" key="4">
    <source>
        <dbReference type="Proteomes" id="UP000598488"/>
    </source>
</evidence>
<feature type="transmembrane region" description="Helical" evidence="1">
    <location>
        <begin position="114"/>
        <end position="137"/>
    </location>
</feature>
<dbReference type="RefSeq" id="WP_199462834.1">
    <property type="nucleotide sequence ID" value="NZ_JAEMUH010000010.1"/>
</dbReference>
<feature type="transmembrane region" description="Helical" evidence="1">
    <location>
        <begin position="86"/>
        <end position="108"/>
    </location>
</feature>
<dbReference type="Pfam" id="PF09335">
    <property type="entry name" value="VTT_dom"/>
    <property type="match status" value="1"/>
</dbReference>
<protein>
    <submittedName>
        <fullName evidence="3">DedA family protein</fullName>
    </submittedName>
</protein>
<keyword evidence="4" id="KW-1185">Reference proteome</keyword>
<accession>A0ABS0ZC63</accession>
<name>A0ABS0ZC63_9GAMM</name>
<organism evidence="3 4">
    <name type="scientific">Marinomonas ostreistagni</name>
    <dbReference type="NCBI Taxonomy" id="359209"/>
    <lineage>
        <taxon>Bacteria</taxon>
        <taxon>Pseudomonadati</taxon>
        <taxon>Pseudomonadota</taxon>
        <taxon>Gammaproteobacteria</taxon>
        <taxon>Oceanospirillales</taxon>
        <taxon>Oceanospirillaceae</taxon>
        <taxon>Marinomonas</taxon>
    </lineage>
</organism>
<sequence length="138" mass="15313">MFLFSFLAATLLPGGSEVLLIGLVGKTPDYSLLLWFFASIGNTLGGMTNWWLGRYFLRFQGHRFFPISKEQLSRVQTWVSRYGMPILVLSWLPVVGDAICLAAGVAKLNGFATAFWIFIGKSLRYAVLVWGTSALVIS</sequence>
<keyword evidence="1" id="KW-0812">Transmembrane</keyword>
<evidence type="ECO:0000259" key="2">
    <source>
        <dbReference type="Pfam" id="PF09335"/>
    </source>
</evidence>
<evidence type="ECO:0000313" key="3">
    <source>
        <dbReference type="EMBL" id="MBJ7551246.1"/>
    </source>
</evidence>
<keyword evidence="1" id="KW-0472">Membrane</keyword>
<dbReference type="InterPro" id="IPR051311">
    <property type="entry name" value="DedA_domain"/>
</dbReference>
<keyword evidence="1" id="KW-1133">Transmembrane helix</keyword>
<dbReference type="PANTHER" id="PTHR42709">
    <property type="entry name" value="ALKALINE PHOSPHATASE LIKE PROTEIN"/>
    <property type="match status" value="1"/>
</dbReference>
<feature type="domain" description="VTT" evidence="2">
    <location>
        <begin position="33"/>
        <end position="129"/>
    </location>
</feature>
<dbReference type="Proteomes" id="UP000598488">
    <property type="component" value="Unassembled WGS sequence"/>
</dbReference>
<evidence type="ECO:0000256" key="1">
    <source>
        <dbReference type="SAM" id="Phobius"/>
    </source>
</evidence>
<dbReference type="EMBL" id="JAEMUH010000010">
    <property type="protein sequence ID" value="MBJ7551246.1"/>
    <property type="molecule type" value="Genomic_DNA"/>
</dbReference>
<comment type="caution">
    <text evidence="3">The sequence shown here is derived from an EMBL/GenBank/DDBJ whole genome shotgun (WGS) entry which is preliminary data.</text>
</comment>
<reference evidence="3 4" key="1">
    <citation type="submission" date="2020-12" db="EMBL/GenBank/DDBJ databases">
        <title>Comparative genome analysis of fungal antagonists Marinomonas ostreistagni 398 and M. spartinae 468.</title>
        <authorList>
            <person name="Fields J.L."/>
            <person name="Mavrodi O.V."/>
            <person name="Biber P.D."/>
            <person name="Indest K.J."/>
            <person name="Mavrodi D.V."/>
        </authorList>
    </citation>
    <scope>NUCLEOTIDE SEQUENCE [LARGE SCALE GENOMIC DNA]</scope>
    <source>
        <strain evidence="3 4">USM7</strain>
    </source>
</reference>
<dbReference type="InterPro" id="IPR032816">
    <property type="entry name" value="VTT_dom"/>
</dbReference>